<protein>
    <recommendedName>
        <fullName evidence="2">histidine kinase</fullName>
        <ecNumber evidence="2">2.7.13.3</ecNumber>
    </recommendedName>
</protein>
<keyword evidence="10" id="KW-0812">Transmembrane</keyword>
<evidence type="ECO:0000259" key="11">
    <source>
        <dbReference type="Pfam" id="PF02518"/>
    </source>
</evidence>
<feature type="transmembrane region" description="Helical" evidence="10">
    <location>
        <begin position="189"/>
        <end position="208"/>
    </location>
</feature>
<gene>
    <name evidence="13" type="ORF">SAMN05421505_11956</name>
</gene>
<dbReference type="SUPFAM" id="SSF55874">
    <property type="entry name" value="ATPase domain of HSP90 chaperone/DNA topoisomerase II/histidine kinase"/>
    <property type="match status" value="1"/>
</dbReference>
<organism evidence="13 14">
    <name type="scientific">Sinosporangium album</name>
    <dbReference type="NCBI Taxonomy" id="504805"/>
    <lineage>
        <taxon>Bacteria</taxon>
        <taxon>Bacillati</taxon>
        <taxon>Actinomycetota</taxon>
        <taxon>Actinomycetes</taxon>
        <taxon>Streptosporangiales</taxon>
        <taxon>Streptosporangiaceae</taxon>
        <taxon>Sinosporangium</taxon>
    </lineage>
</organism>
<proteinExistence type="predicted"/>
<feature type="domain" description="Signal transduction histidine kinase subgroup 3 dimerisation and phosphoacceptor" evidence="12">
    <location>
        <begin position="231"/>
        <end position="296"/>
    </location>
</feature>
<dbReference type="Gene3D" id="3.30.565.10">
    <property type="entry name" value="Histidine kinase-like ATPase, C-terminal domain"/>
    <property type="match status" value="1"/>
</dbReference>
<evidence type="ECO:0000313" key="14">
    <source>
        <dbReference type="Proteomes" id="UP000198923"/>
    </source>
</evidence>
<evidence type="ECO:0000256" key="5">
    <source>
        <dbReference type="ARBA" id="ARBA00022741"/>
    </source>
</evidence>
<keyword evidence="10" id="KW-1133">Transmembrane helix</keyword>
<dbReference type="PANTHER" id="PTHR24421:SF10">
    <property type="entry name" value="NITRATE_NITRITE SENSOR PROTEIN NARQ"/>
    <property type="match status" value="1"/>
</dbReference>
<dbReference type="EC" id="2.7.13.3" evidence="2"/>
<dbReference type="STRING" id="504805.SAMN05421505_11956"/>
<dbReference type="CDD" id="cd16917">
    <property type="entry name" value="HATPase_UhpB-NarQ-NarX-like"/>
    <property type="match status" value="1"/>
</dbReference>
<comment type="catalytic activity">
    <reaction evidence="1">
        <text>ATP + protein L-histidine = ADP + protein N-phospho-L-histidine.</text>
        <dbReference type="EC" id="2.7.13.3"/>
    </reaction>
</comment>
<keyword evidence="8" id="KW-0902">Two-component regulatory system</keyword>
<keyword evidence="5" id="KW-0547">Nucleotide-binding</keyword>
<evidence type="ECO:0000259" key="12">
    <source>
        <dbReference type="Pfam" id="PF07730"/>
    </source>
</evidence>
<keyword evidence="6 13" id="KW-0418">Kinase</keyword>
<dbReference type="EMBL" id="FNCN01000019">
    <property type="protein sequence ID" value="SDH63033.1"/>
    <property type="molecule type" value="Genomic_DNA"/>
</dbReference>
<dbReference type="GO" id="GO:0000155">
    <property type="term" value="F:phosphorelay sensor kinase activity"/>
    <property type="evidence" value="ECO:0007669"/>
    <property type="project" value="InterPro"/>
</dbReference>
<reference evidence="13 14" key="1">
    <citation type="submission" date="2016-10" db="EMBL/GenBank/DDBJ databases">
        <authorList>
            <person name="de Groot N.N."/>
        </authorList>
    </citation>
    <scope>NUCLEOTIDE SEQUENCE [LARGE SCALE GENOMIC DNA]</scope>
    <source>
        <strain evidence="13 14">CPCC 201354</strain>
    </source>
</reference>
<dbReference type="RefSeq" id="WP_093171978.1">
    <property type="nucleotide sequence ID" value="NZ_FNCN01000019.1"/>
</dbReference>
<keyword evidence="7" id="KW-0067">ATP-binding</keyword>
<feature type="transmembrane region" description="Helical" evidence="10">
    <location>
        <begin position="156"/>
        <end position="173"/>
    </location>
</feature>
<evidence type="ECO:0000256" key="2">
    <source>
        <dbReference type="ARBA" id="ARBA00012438"/>
    </source>
</evidence>
<keyword evidence="10" id="KW-0472">Membrane</keyword>
<evidence type="ECO:0000256" key="9">
    <source>
        <dbReference type="SAM" id="Coils"/>
    </source>
</evidence>
<evidence type="ECO:0000256" key="8">
    <source>
        <dbReference type="ARBA" id="ARBA00023012"/>
    </source>
</evidence>
<feature type="coiled-coil region" evidence="9">
    <location>
        <begin position="212"/>
        <end position="239"/>
    </location>
</feature>
<dbReference type="GO" id="GO:0016020">
    <property type="term" value="C:membrane"/>
    <property type="evidence" value="ECO:0007669"/>
    <property type="project" value="InterPro"/>
</dbReference>
<dbReference type="Pfam" id="PF07730">
    <property type="entry name" value="HisKA_3"/>
    <property type="match status" value="1"/>
</dbReference>
<keyword evidence="4" id="KW-0808">Transferase</keyword>
<dbReference type="InterPro" id="IPR011712">
    <property type="entry name" value="Sig_transdc_His_kin_sub3_dim/P"/>
</dbReference>
<dbReference type="PANTHER" id="PTHR24421">
    <property type="entry name" value="NITRATE/NITRITE SENSOR PROTEIN NARX-RELATED"/>
    <property type="match status" value="1"/>
</dbReference>
<dbReference type="Pfam" id="PF02518">
    <property type="entry name" value="HATPase_c"/>
    <property type="match status" value="1"/>
</dbReference>
<dbReference type="Gene3D" id="1.20.5.1930">
    <property type="match status" value="1"/>
</dbReference>
<dbReference type="InterPro" id="IPR036890">
    <property type="entry name" value="HATPase_C_sf"/>
</dbReference>
<evidence type="ECO:0000256" key="10">
    <source>
        <dbReference type="SAM" id="Phobius"/>
    </source>
</evidence>
<evidence type="ECO:0000256" key="4">
    <source>
        <dbReference type="ARBA" id="ARBA00022679"/>
    </source>
</evidence>
<evidence type="ECO:0000256" key="7">
    <source>
        <dbReference type="ARBA" id="ARBA00022840"/>
    </source>
</evidence>
<dbReference type="OrthoDB" id="3288457at2"/>
<evidence type="ECO:0000313" key="13">
    <source>
        <dbReference type="EMBL" id="SDH63033.1"/>
    </source>
</evidence>
<feature type="transmembrane region" description="Helical" evidence="10">
    <location>
        <begin position="131"/>
        <end position="149"/>
    </location>
</feature>
<evidence type="ECO:0000256" key="6">
    <source>
        <dbReference type="ARBA" id="ARBA00022777"/>
    </source>
</evidence>
<dbReference type="GO" id="GO:0046983">
    <property type="term" value="F:protein dimerization activity"/>
    <property type="evidence" value="ECO:0007669"/>
    <property type="project" value="InterPro"/>
</dbReference>
<name>A0A1G8DZG5_9ACTN</name>
<sequence length="440" mass="46848">MTNRARVRAGRARGRAWRAFKAALFTGTAEPVPPRHPSSPIATSRRRNLPLLGEADVVVVLDLALAVVMGLASLVMLVLRGVPQGSEVFLLPLYSGMLPVLLRDRSPVAAWRLCLVAFPIGRISPPPDTIGTVNTLTYVALALCLYAVAVRCERDLTIAAAVLTVLTTIMWSPDDGPLEKLALWTPDEMLLGVIVPLLAALLGSNVRVRRRLSGDTLRAEEAEAAKAALEERSRIARELHDVVAHHMSVIAIQAEAVPLRAAGDARELEAGLKEIRELSLNALSEMRRVLGVLRDEHGERDTAPQPGLDRLGELIANARAAGLTVGVSTPEPLDDLPDSAGLTAYRIVQESLSNAMRHAPGSTVTVAVSRTAGELLLRISNGPPAVPVARIGADDERVGPGHGLIGMRERASMLGGTLAAGPTPDGGFRVSARLPIKEVR</sequence>
<keyword evidence="14" id="KW-1185">Reference proteome</keyword>
<feature type="transmembrane region" description="Helical" evidence="10">
    <location>
        <begin position="55"/>
        <end position="79"/>
    </location>
</feature>
<dbReference type="GO" id="GO:0005524">
    <property type="term" value="F:ATP binding"/>
    <property type="evidence" value="ECO:0007669"/>
    <property type="project" value="UniProtKB-KW"/>
</dbReference>
<evidence type="ECO:0000256" key="1">
    <source>
        <dbReference type="ARBA" id="ARBA00000085"/>
    </source>
</evidence>
<dbReference type="Proteomes" id="UP000198923">
    <property type="component" value="Unassembled WGS sequence"/>
</dbReference>
<evidence type="ECO:0000256" key="3">
    <source>
        <dbReference type="ARBA" id="ARBA00022553"/>
    </source>
</evidence>
<keyword evidence="3" id="KW-0597">Phosphoprotein</keyword>
<keyword evidence="9" id="KW-0175">Coiled coil</keyword>
<dbReference type="InterPro" id="IPR050482">
    <property type="entry name" value="Sensor_HK_TwoCompSys"/>
</dbReference>
<accession>A0A1G8DZG5</accession>
<dbReference type="InterPro" id="IPR003594">
    <property type="entry name" value="HATPase_dom"/>
</dbReference>
<dbReference type="AlphaFoldDB" id="A0A1G8DZG5"/>
<feature type="domain" description="Histidine kinase/HSP90-like ATPase" evidence="11">
    <location>
        <begin position="344"/>
        <end position="437"/>
    </location>
</feature>